<keyword evidence="1" id="KW-0004">4Fe-4S</keyword>
<dbReference type="AlphaFoldDB" id="E6PPU2"/>
<evidence type="ECO:0000256" key="1">
    <source>
        <dbReference type="ARBA" id="ARBA00022485"/>
    </source>
</evidence>
<evidence type="ECO:0000256" key="3">
    <source>
        <dbReference type="ARBA" id="ARBA00023004"/>
    </source>
</evidence>
<dbReference type="PANTHER" id="PTHR43177:SF3">
    <property type="entry name" value="PROTEIN NRFC HOMOLOG"/>
    <property type="match status" value="1"/>
</dbReference>
<dbReference type="CDD" id="cd10551">
    <property type="entry name" value="PsrB"/>
    <property type="match status" value="1"/>
</dbReference>
<comment type="caution">
    <text evidence="7">The sequence shown here is derived from an EMBL/GenBank/DDBJ whole genome shotgun (WGS) entry which is preliminary data.</text>
</comment>
<keyword evidence="2" id="KW-0479">Metal-binding</keyword>
<dbReference type="GO" id="GO:0046872">
    <property type="term" value="F:metal ion binding"/>
    <property type="evidence" value="ECO:0007669"/>
    <property type="project" value="UniProtKB-KW"/>
</dbReference>
<dbReference type="InterPro" id="IPR017900">
    <property type="entry name" value="4Fe4S_Fe_S_CS"/>
</dbReference>
<accession>E6PPU2</accession>
<evidence type="ECO:0000256" key="5">
    <source>
        <dbReference type="SAM" id="MobiDB-lite"/>
    </source>
</evidence>
<evidence type="ECO:0000256" key="2">
    <source>
        <dbReference type="ARBA" id="ARBA00022723"/>
    </source>
</evidence>
<feature type="region of interest" description="Disordered" evidence="5">
    <location>
        <begin position="209"/>
        <end position="242"/>
    </location>
</feature>
<dbReference type="PROSITE" id="PS00198">
    <property type="entry name" value="4FE4S_FER_1"/>
    <property type="match status" value="1"/>
</dbReference>
<evidence type="ECO:0000313" key="7">
    <source>
        <dbReference type="EMBL" id="CBH96946.1"/>
    </source>
</evidence>
<dbReference type="InterPro" id="IPR050954">
    <property type="entry name" value="ET_IronSulfur_Cluster-Binding"/>
</dbReference>
<dbReference type="Pfam" id="PF13247">
    <property type="entry name" value="Fer4_11"/>
    <property type="match status" value="1"/>
</dbReference>
<sequence>MTQLALVIDLDVCVGCHACVTSCKQWNTSGAAGPLSDLDPYGSDASGVFFNRVQTFEVGQFPNTQVVHFPKSCLHCEEPPCVPVCPTGASYKRKEDGIVLVDADKCIGCKYCAWACPYGAREFDEDRGIMTKCTLCVDRIYDEATPPERRKPACVNACPTHARLFGDVHDPESEVSQAIRSRGGYALMPELGTRPANQYLPRRAMVAAGLQDGPTGGPTAVQPQPQPQPQPPSQAGIQPAMADTGECAAATELVRESESLLSRIFGRMTGGATSRRTSATRASAGSACGRASGGCGCNDAVATATVADLARHAHGAGGATPACCTQPAGAAPQLAAALPGGR</sequence>
<evidence type="ECO:0000259" key="6">
    <source>
        <dbReference type="PROSITE" id="PS51379"/>
    </source>
</evidence>
<evidence type="ECO:0000256" key="4">
    <source>
        <dbReference type="ARBA" id="ARBA00023014"/>
    </source>
</evidence>
<dbReference type="GO" id="GO:0051539">
    <property type="term" value="F:4 iron, 4 sulfur cluster binding"/>
    <property type="evidence" value="ECO:0007669"/>
    <property type="project" value="UniProtKB-KW"/>
</dbReference>
<name>E6PPU2_9ZZZZ</name>
<feature type="domain" description="4Fe-4S ferredoxin-type" evidence="6">
    <location>
        <begin position="97"/>
        <end position="126"/>
    </location>
</feature>
<protein>
    <submittedName>
        <fullName evidence="7">Putative Iron-sulfur cluster ferredoxin</fullName>
    </submittedName>
</protein>
<dbReference type="PANTHER" id="PTHR43177">
    <property type="entry name" value="PROTEIN NRFC"/>
    <property type="match status" value="1"/>
</dbReference>
<dbReference type="Gene3D" id="3.30.70.20">
    <property type="match status" value="2"/>
</dbReference>
<keyword evidence="4" id="KW-0411">Iron-sulfur</keyword>
<organism evidence="7">
    <name type="scientific">mine drainage metagenome</name>
    <dbReference type="NCBI Taxonomy" id="410659"/>
    <lineage>
        <taxon>unclassified sequences</taxon>
        <taxon>metagenomes</taxon>
        <taxon>ecological metagenomes</taxon>
    </lineage>
</organism>
<feature type="domain" description="4Fe-4S ferredoxin-type" evidence="6">
    <location>
        <begin position="64"/>
        <end position="95"/>
    </location>
</feature>
<dbReference type="PROSITE" id="PS51379">
    <property type="entry name" value="4FE4S_FER_2"/>
    <property type="match status" value="3"/>
</dbReference>
<keyword evidence="3" id="KW-0408">Iron</keyword>
<gene>
    <name evidence="7" type="ORF">CARN2_1577</name>
</gene>
<dbReference type="SUPFAM" id="SSF54862">
    <property type="entry name" value="4Fe-4S ferredoxins"/>
    <property type="match status" value="1"/>
</dbReference>
<dbReference type="EMBL" id="CABM01000037">
    <property type="protein sequence ID" value="CBH96946.1"/>
    <property type="molecule type" value="Genomic_DNA"/>
</dbReference>
<dbReference type="InterPro" id="IPR017896">
    <property type="entry name" value="4Fe4S_Fe-S-bd"/>
</dbReference>
<proteinExistence type="predicted"/>
<feature type="domain" description="4Fe-4S ferredoxin-type" evidence="6">
    <location>
        <begin position="4"/>
        <end position="34"/>
    </location>
</feature>
<reference evidence="7" key="1">
    <citation type="submission" date="2009-10" db="EMBL/GenBank/DDBJ databases">
        <title>Diversity of trophic interactions inside an arsenic-rich microbial ecosystem.</title>
        <authorList>
            <person name="Bertin P.N."/>
            <person name="Heinrich-Salmeron A."/>
            <person name="Pelletier E."/>
            <person name="Goulhen-Chollet F."/>
            <person name="Arsene-Ploetze F."/>
            <person name="Gallien S."/>
            <person name="Calteau A."/>
            <person name="Vallenet D."/>
            <person name="Casiot C."/>
            <person name="Chane-Woon-Ming B."/>
            <person name="Giloteaux L."/>
            <person name="Barakat M."/>
            <person name="Bonnefoy V."/>
            <person name="Bruneel O."/>
            <person name="Chandler M."/>
            <person name="Cleiss J."/>
            <person name="Duran R."/>
            <person name="Elbaz-Poulichet F."/>
            <person name="Fonknechten N."/>
            <person name="Lauga B."/>
            <person name="Mornico D."/>
            <person name="Ortet P."/>
            <person name="Schaeffer C."/>
            <person name="Siguier P."/>
            <person name="Alexander Thil Smith A."/>
            <person name="Van Dorsselaer A."/>
            <person name="Weissenbach J."/>
            <person name="Medigue C."/>
            <person name="Le Paslier D."/>
        </authorList>
    </citation>
    <scope>NUCLEOTIDE SEQUENCE</scope>
</reference>